<sequence>MRAQLDDEAPVAEMLGHWFSADGGVVAQDVTRMSVTTEIHQLSAAPHVVAVAAGSEKAQAIMGVARSGLITGLVTDRRAAERMLEIAGAG</sequence>
<dbReference type="InterPro" id="IPR051054">
    <property type="entry name" value="SorC_transcr_regulators"/>
</dbReference>
<comment type="similarity">
    <text evidence="1">Belongs to the SorC transcriptional regulatory family.</text>
</comment>
<dbReference type="EMBL" id="JBHSLN010000075">
    <property type="protein sequence ID" value="MFC5298594.1"/>
    <property type="molecule type" value="Genomic_DNA"/>
</dbReference>
<proteinExistence type="inferred from homology"/>
<comment type="caution">
    <text evidence="6">The sequence shown here is derived from an EMBL/GenBank/DDBJ whole genome shotgun (WGS) entry which is preliminary data.</text>
</comment>
<name>A0ABW0FIK6_9MICO</name>
<dbReference type="SUPFAM" id="SSF100950">
    <property type="entry name" value="NagB/RpiA/CoA transferase-like"/>
    <property type="match status" value="1"/>
</dbReference>
<accession>A0ABW0FIK6</accession>
<dbReference type="Pfam" id="PF04198">
    <property type="entry name" value="Sugar-bind"/>
    <property type="match status" value="1"/>
</dbReference>
<evidence type="ECO:0000256" key="2">
    <source>
        <dbReference type="ARBA" id="ARBA00023015"/>
    </source>
</evidence>
<evidence type="ECO:0000256" key="3">
    <source>
        <dbReference type="ARBA" id="ARBA00023125"/>
    </source>
</evidence>
<evidence type="ECO:0000259" key="5">
    <source>
        <dbReference type="Pfam" id="PF04198"/>
    </source>
</evidence>
<evidence type="ECO:0000313" key="6">
    <source>
        <dbReference type="EMBL" id="MFC5298594.1"/>
    </source>
</evidence>
<feature type="domain" description="Sugar-binding" evidence="5">
    <location>
        <begin position="3"/>
        <end position="85"/>
    </location>
</feature>
<evidence type="ECO:0000256" key="1">
    <source>
        <dbReference type="ARBA" id="ARBA00010466"/>
    </source>
</evidence>
<reference evidence="7" key="1">
    <citation type="journal article" date="2019" name="Int. J. Syst. Evol. Microbiol.">
        <title>The Global Catalogue of Microorganisms (GCM) 10K type strain sequencing project: providing services to taxonomists for standard genome sequencing and annotation.</title>
        <authorList>
            <consortium name="The Broad Institute Genomics Platform"/>
            <consortium name="The Broad Institute Genome Sequencing Center for Infectious Disease"/>
            <person name="Wu L."/>
            <person name="Ma J."/>
        </authorList>
    </citation>
    <scope>NUCLEOTIDE SEQUENCE [LARGE SCALE GENOMIC DNA]</scope>
    <source>
        <strain evidence="7">CGMCC 1.16455</strain>
    </source>
</reference>
<dbReference type="InterPro" id="IPR007324">
    <property type="entry name" value="Sugar-bd_dom_put"/>
</dbReference>
<dbReference type="RefSeq" id="WP_343924536.1">
    <property type="nucleotide sequence ID" value="NZ_BAAAIR010000041.1"/>
</dbReference>
<organism evidence="6 7">
    <name type="scientific">Brachybacterium tyrofermentans</name>
    <dbReference type="NCBI Taxonomy" id="47848"/>
    <lineage>
        <taxon>Bacteria</taxon>
        <taxon>Bacillati</taxon>
        <taxon>Actinomycetota</taxon>
        <taxon>Actinomycetes</taxon>
        <taxon>Micrococcales</taxon>
        <taxon>Dermabacteraceae</taxon>
        <taxon>Brachybacterium</taxon>
    </lineage>
</organism>
<evidence type="ECO:0000313" key="7">
    <source>
        <dbReference type="Proteomes" id="UP001595937"/>
    </source>
</evidence>
<evidence type="ECO:0000256" key="4">
    <source>
        <dbReference type="ARBA" id="ARBA00023163"/>
    </source>
</evidence>
<gene>
    <name evidence="6" type="ORF">ACFPK8_13845</name>
</gene>
<keyword evidence="4" id="KW-0804">Transcription</keyword>
<dbReference type="InterPro" id="IPR037171">
    <property type="entry name" value="NagB/RpiA_transferase-like"/>
</dbReference>
<keyword evidence="7" id="KW-1185">Reference proteome</keyword>
<dbReference type="GeneID" id="303297740"/>
<dbReference type="PANTHER" id="PTHR34294:SF1">
    <property type="entry name" value="TRANSCRIPTIONAL REGULATOR LSRR"/>
    <property type="match status" value="1"/>
</dbReference>
<keyword evidence="3" id="KW-0238">DNA-binding</keyword>
<keyword evidence="2" id="KW-0805">Transcription regulation</keyword>
<dbReference type="Proteomes" id="UP001595937">
    <property type="component" value="Unassembled WGS sequence"/>
</dbReference>
<dbReference type="Gene3D" id="3.40.50.1360">
    <property type="match status" value="1"/>
</dbReference>
<protein>
    <submittedName>
        <fullName evidence="6">Sugar-binding domain-containing protein</fullName>
    </submittedName>
</protein>
<dbReference type="PANTHER" id="PTHR34294">
    <property type="entry name" value="TRANSCRIPTIONAL REGULATOR-RELATED"/>
    <property type="match status" value="1"/>
</dbReference>